<accession>A0A2T3YUD1</accession>
<dbReference type="GO" id="GO:0004557">
    <property type="term" value="F:alpha-galactosidase activity"/>
    <property type="evidence" value="ECO:0007669"/>
    <property type="project" value="UniProtKB-EC"/>
</dbReference>
<evidence type="ECO:0000256" key="5">
    <source>
        <dbReference type="ARBA" id="ARBA00023295"/>
    </source>
</evidence>
<dbReference type="EMBL" id="KZ679271">
    <property type="protein sequence ID" value="PTB36165.1"/>
    <property type="molecule type" value="Genomic_DNA"/>
</dbReference>
<proteinExistence type="inferred from homology"/>
<gene>
    <name evidence="8" type="ORF">M441DRAFT_449670</name>
</gene>
<organism evidence="8 9">
    <name type="scientific">Trichoderma asperellum (strain ATCC 204424 / CBS 433.97 / NBRC 101777)</name>
    <dbReference type="NCBI Taxonomy" id="1042311"/>
    <lineage>
        <taxon>Eukaryota</taxon>
        <taxon>Fungi</taxon>
        <taxon>Dikarya</taxon>
        <taxon>Ascomycota</taxon>
        <taxon>Pezizomycotina</taxon>
        <taxon>Sordariomycetes</taxon>
        <taxon>Hypocreomycetidae</taxon>
        <taxon>Hypocreales</taxon>
        <taxon>Hypocreaceae</taxon>
        <taxon>Trichoderma</taxon>
    </lineage>
</organism>
<comment type="catalytic activity">
    <reaction evidence="1">
        <text>Hydrolysis of terminal, non-reducing alpha-D-galactose residues in alpha-D-galactosides, including galactose oligosaccharides, galactomannans and galactolipids.</text>
        <dbReference type="EC" id="3.2.1.22"/>
    </reaction>
</comment>
<dbReference type="EC" id="3.2.1.22" evidence="3"/>
<feature type="domain" description="Alpha galactosidase C-terminal" evidence="7">
    <location>
        <begin position="532"/>
        <end position="616"/>
    </location>
</feature>
<reference evidence="8 9" key="1">
    <citation type="submission" date="2016-07" db="EMBL/GenBank/DDBJ databases">
        <title>Multiple horizontal gene transfer events from other fungi enriched the ability of initially mycotrophic Trichoderma (Ascomycota) to feed on dead plant biomass.</title>
        <authorList>
            <consortium name="DOE Joint Genome Institute"/>
            <person name="Aerts A."/>
            <person name="Atanasova L."/>
            <person name="Chenthamara K."/>
            <person name="Zhang J."/>
            <person name="Grujic M."/>
            <person name="Henrissat B."/>
            <person name="Kuo A."/>
            <person name="Salamov A."/>
            <person name="Lipzen A."/>
            <person name="Labutti K."/>
            <person name="Barry K."/>
            <person name="Miao Y."/>
            <person name="Rahimi M.J."/>
            <person name="Shen Q."/>
            <person name="Grigoriev I.V."/>
            <person name="Kubicek C.P."/>
            <person name="Druzhinina I.S."/>
        </authorList>
    </citation>
    <scope>NUCLEOTIDE SEQUENCE [LARGE SCALE GENOMIC DNA]</scope>
    <source>
        <strain evidence="8 9">CBS 433.97</strain>
    </source>
</reference>
<dbReference type="SUPFAM" id="SSF51445">
    <property type="entry name" value="(Trans)glycosidases"/>
    <property type="match status" value="1"/>
</dbReference>
<keyword evidence="5" id="KW-0326">Glycosidase</keyword>
<keyword evidence="4 8" id="KW-0378">Hydrolase</keyword>
<dbReference type="Proteomes" id="UP000240493">
    <property type="component" value="Unassembled WGS sequence"/>
</dbReference>
<dbReference type="InterPro" id="IPR013785">
    <property type="entry name" value="Aldolase_TIM"/>
</dbReference>
<evidence type="ECO:0000256" key="3">
    <source>
        <dbReference type="ARBA" id="ARBA00012755"/>
    </source>
</evidence>
<keyword evidence="6" id="KW-0732">Signal</keyword>
<feature type="chain" id="PRO_5015581299" description="alpha-galactosidase" evidence="6">
    <location>
        <begin position="21"/>
        <end position="622"/>
    </location>
</feature>
<dbReference type="AlphaFoldDB" id="A0A2T3YUD1"/>
<dbReference type="InterPro" id="IPR002241">
    <property type="entry name" value="Glyco_hydro_27"/>
</dbReference>
<evidence type="ECO:0000256" key="4">
    <source>
        <dbReference type="ARBA" id="ARBA00022801"/>
    </source>
</evidence>
<protein>
    <recommendedName>
        <fullName evidence="3">alpha-galactosidase</fullName>
        <ecNumber evidence="3">3.2.1.22</ecNumber>
    </recommendedName>
</protein>
<evidence type="ECO:0000313" key="8">
    <source>
        <dbReference type="EMBL" id="PTB36165.1"/>
    </source>
</evidence>
<evidence type="ECO:0000313" key="9">
    <source>
        <dbReference type="Proteomes" id="UP000240493"/>
    </source>
</evidence>
<dbReference type="PANTHER" id="PTHR11452:SF33">
    <property type="entry name" value="ALPHA-GALACTOSIDASE 2"/>
    <property type="match status" value="1"/>
</dbReference>
<dbReference type="InterPro" id="IPR041233">
    <property type="entry name" value="Melibiase_C"/>
</dbReference>
<dbReference type="InterPro" id="IPR017853">
    <property type="entry name" value="GH"/>
</dbReference>
<evidence type="ECO:0000256" key="2">
    <source>
        <dbReference type="ARBA" id="ARBA00009743"/>
    </source>
</evidence>
<keyword evidence="9" id="KW-1185">Reference proteome</keyword>
<evidence type="ECO:0000256" key="6">
    <source>
        <dbReference type="SAM" id="SignalP"/>
    </source>
</evidence>
<evidence type="ECO:0000259" key="7">
    <source>
        <dbReference type="Pfam" id="PF17801"/>
    </source>
</evidence>
<dbReference type="FunFam" id="3.20.20.70:FF:000252">
    <property type="entry name" value="Glycoside hydrolase family 27"/>
    <property type="match status" value="1"/>
</dbReference>
<name>A0A2T3YUD1_TRIA4</name>
<dbReference type="Pfam" id="PF17801">
    <property type="entry name" value="Melibiase_C"/>
    <property type="match status" value="1"/>
</dbReference>
<comment type="similarity">
    <text evidence="2">Belongs to the glycosyl hydrolase 27 family.</text>
</comment>
<dbReference type="PANTHER" id="PTHR11452">
    <property type="entry name" value="ALPHA-GALACTOSIDASE/ALPHA-N-ACETYLGALACTOSAMINIDASE"/>
    <property type="match status" value="1"/>
</dbReference>
<dbReference type="GO" id="GO:0005975">
    <property type="term" value="P:carbohydrate metabolic process"/>
    <property type="evidence" value="ECO:0007669"/>
    <property type="project" value="InterPro"/>
</dbReference>
<sequence>MASALVFSIAASILLQPVAGTNTGTVHCSDASYQPGSVYFSDQCYNDIQSCITKLAANASVVDCNGSNISMQQQANLGAVGSAQNSDISVSFKSMVDLCLLSGSTSGTWGWSDNQWYWLWTSGACYTSSGGSGTMPTRPAPYCLQDRDSSLPDCYPQPSPGGGPLKVLKTAKTTNGFSSSARGWNTYGAQALANGSTLIPSFAGQSGLYYTQKFVETQCGVLANSKFKAAGFDMCSLDSGWQSFDEVDDNGRIIYNDTRFDMPKLGPWLHNQDLKLGLYITPGVPCQAANKTIIGTDITVGSVFNGNFDQILCQFDYSKDGVQQWHDSVVNLWASWGVDMIKLDYVTPGSPQNGAMLGCQNSDAVVAYQKAIAKTGKDIRLNISWKLCRNETWLPVWSNLAESMRTDQDINNYGHETFLAWSVAQRAIDNYRQYIGLQAQQNKPITIYPDMDNLFAANPERLTGVNDSMRTTVMNHWLGAGANLILGSDLTQTDDLGYKLLTSSQSTAAANFFAKYPMQPRNPRTGNNLAQQLQAWIGGPSDDGKEAYVLIANYGPDQGSGGFGTYLYGQQAVTVSLSGLGLSCSEWKFTDVWSGNSTHVNNQYTAYLTEGESQLLHLTKSG</sequence>
<dbReference type="Gene3D" id="3.20.20.70">
    <property type="entry name" value="Aldolase class I"/>
    <property type="match status" value="1"/>
</dbReference>
<dbReference type="STRING" id="1042311.A0A2T3YUD1"/>
<dbReference type="CDD" id="cd14792">
    <property type="entry name" value="GH27"/>
    <property type="match status" value="1"/>
</dbReference>
<dbReference type="OrthoDB" id="5795902at2759"/>
<feature type="signal peptide" evidence="6">
    <location>
        <begin position="1"/>
        <end position="20"/>
    </location>
</feature>
<evidence type="ECO:0000256" key="1">
    <source>
        <dbReference type="ARBA" id="ARBA00001255"/>
    </source>
</evidence>